<organism evidence="1 2">
    <name type="scientific">Falsibacillus pallidus</name>
    <dbReference type="NCBI Taxonomy" id="493781"/>
    <lineage>
        <taxon>Bacteria</taxon>
        <taxon>Bacillati</taxon>
        <taxon>Bacillota</taxon>
        <taxon>Bacilli</taxon>
        <taxon>Bacillales</taxon>
        <taxon>Bacillaceae</taxon>
        <taxon>Falsibacillus</taxon>
    </lineage>
</organism>
<dbReference type="Pfam" id="PF14398">
    <property type="entry name" value="ATPgrasp_YheCD"/>
    <property type="match status" value="1"/>
</dbReference>
<evidence type="ECO:0000313" key="1">
    <source>
        <dbReference type="EMBL" id="RDI47889.1"/>
    </source>
</evidence>
<dbReference type="EMBL" id="QQAY01000001">
    <property type="protein sequence ID" value="RDI47889.1"/>
    <property type="molecule type" value="Genomic_DNA"/>
</dbReference>
<name>A0A370GWL1_9BACI</name>
<dbReference type="OrthoDB" id="7869153at2"/>
<dbReference type="AlphaFoldDB" id="A0A370GWL1"/>
<sequence>MINLGILTLCPERPSDYFEELGKLSKEAEVKLFLFSPLAIMPGSDAVSGFCFDHDQQTWANASFEIPEMLYDRCLYGENKNDKDAQAIVSWLKTRKDITFLGYGLPNKWSLYEKLKTDLELSPYLPQTKKVSSAQQIIQEAQVYGEVIIKPVNGAHGYAVYSIQFHEGMLLIKTTKNGKVVSKLLAKPDESIPFFERLLIKNIYIVQPRLPNLDETNRPFDLRVFLQKNGEGKWIERARGIRIGQSEGILTNMSAGASILPYSEWKTTTPQFNHSFLEKEIKELLEKLPPLLEEHFFPLFELGIDIIIAKDESIWVLDINSKPGRKLVASTNPVQLESLYKAPFDYCRFLTEKVDERFEKTK</sequence>
<protein>
    <submittedName>
        <fullName evidence="1">YheC/D-like protein</fullName>
    </submittedName>
</protein>
<gene>
    <name evidence="1" type="ORF">DFR59_101554</name>
</gene>
<accession>A0A370GWL1</accession>
<comment type="caution">
    <text evidence="1">The sequence shown here is derived from an EMBL/GenBank/DDBJ whole genome shotgun (WGS) entry which is preliminary data.</text>
</comment>
<dbReference type="SUPFAM" id="SSF56059">
    <property type="entry name" value="Glutathione synthetase ATP-binding domain-like"/>
    <property type="match status" value="1"/>
</dbReference>
<evidence type="ECO:0000313" key="2">
    <source>
        <dbReference type="Proteomes" id="UP000255326"/>
    </source>
</evidence>
<proteinExistence type="predicted"/>
<dbReference type="RefSeq" id="WP_114744088.1">
    <property type="nucleotide sequence ID" value="NZ_QQAY01000001.1"/>
</dbReference>
<dbReference type="Gene3D" id="3.30.470.20">
    <property type="entry name" value="ATP-grasp fold, B domain"/>
    <property type="match status" value="1"/>
</dbReference>
<reference evidence="1 2" key="1">
    <citation type="submission" date="2018-07" db="EMBL/GenBank/DDBJ databases">
        <title>Genomic Encyclopedia of Type Strains, Phase IV (KMG-IV): sequencing the most valuable type-strain genomes for metagenomic binning, comparative biology and taxonomic classification.</title>
        <authorList>
            <person name="Goeker M."/>
        </authorList>
    </citation>
    <scope>NUCLEOTIDE SEQUENCE [LARGE SCALE GENOMIC DNA]</scope>
    <source>
        <strain evidence="1 2">DSM 25281</strain>
    </source>
</reference>
<dbReference type="Proteomes" id="UP000255326">
    <property type="component" value="Unassembled WGS sequence"/>
</dbReference>
<keyword evidence="2" id="KW-1185">Reference proteome</keyword>
<dbReference type="InterPro" id="IPR026838">
    <property type="entry name" value="YheC/D"/>
</dbReference>